<evidence type="ECO:0008006" key="3">
    <source>
        <dbReference type="Google" id="ProtNLM"/>
    </source>
</evidence>
<dbReference type="AlphaFoldDB" id="A0A1I4YWR6"/>
<dbReference type="Pfam" id="PF13148">
    <property type="entry name" value="DUF3987"/>
    <property type="match status" value="1"/>
</dbReference>
<keyword evidence="2" id="KW-1185">Reference proteome</keyword>
<dbReference type="RefSeq" id="WP_092908880.1">
    <property type="nucleotide sequence ID" value="NZ_FOUZ01000012.1"/>
</dbReference>
<evidence type="ECO:0000313" key="1">
    <source>
        <dbReference type="EMBL" id="SFN42099.1"/>
    </source>
</evidence>
<dbReference type="STRING" id="684065.SAMN05421738_11217"/>
<gene>
    <name evidence="1" type="ORF">SAMN05421738_11217</name>
</gene>
<dbReference type="OrthoDB" id="1522635at2"/>
<accession>A0A1I4YWR6</accession>
<dbReference type="EMBL" id="FOUZ01000012">
    <property type="protein sequence ID" value="SFN42099.1"/>
    <property type="molecule type" value="Genomic_DNA"/>
</dbReference>
<evidence type="ECO:0000313" key="2">
    <source>
        <dbReference type="Proteomes" id="UP000199149"/>
    </source>
</evidence>
<proteinExistence type="predicted"/>
<sequence length="434" mass="50133">MENNSSILSQGIYEELPRFIKELTDEYEGRERDMILLSTLGVLSDCFPNYYSEYDGRKVYPHLYLAILANAASGKGVINISRKLLEPIHKYVQKDNNLFEVSDEDLIPESKEESKKNKKPSESNSVKEIKILPGNISSAEMHSYFNKSKHGMLIMESEADTVGAMLKNDWANYSDVLRKVFHNEPISISRSTDGRFFEINNPMLSIVLSGTPNQLSPIISSVENGLFSRFIYYYFDEPQKFKNVFQKTSLIANTYFEKKGSILLDVYKMLEKVNIEFKLTCNQQEKFLEFFTETTELIQESDCNGLDANVKRLGNILLKILQIFSICRRIDDINRNNLEEIICDDIDFKIGILLVKELFEHTKNVFINNTKALILSDFDKSILDNLVNEFSRQDAVNIGKEMNITIRTIDDKLSQWCNKKIIIRVFQGKYKKVI</sequence>
<reference evidence="2" key="1">
    <citation type="submission" date="2016-10" db="EMBL/GenBank/DDBJ databases">
        <authorList>
            <person name="Varghese N."/>
            <person name="Submissions S."/>
        </authorList>
    </citation>
    <scope>NUCLEOTIDE SEQUENCE [LARGE SCALE GENOMIC DNA]</scope>
    <source>
        <strain evidence="2">XJ109</strain>
    </source>
</reference>
<organism evidence="1 2">
    <name type="scientific">Algoriella xinjiangensis</name>
    <dbReference type="NCBI Taxonomy" id="684065"/>
    <lineage>
        <taxon>Bacteria</taxon>
        <taxon>Pseudomonadati</taxon>
        <taxon>Bacteroidota</taxon>
        <taxon>Flavobacteriia</taxon>
        <taxon>Flavobacteriales</taxon>
        <taxon>Weeksellaceae</taxon>
        <taxon>Algoriella</taxon>
    </lineage>
</organism>
<dbReference type="InterPro" id="IPR025048">
    <property type="entry name" value="DUF3987"/>
</dbReference>
<dbReference type="Proteomes" id="UP000199149">
    <property type="component" value="Unassembled WGS sequence"/>
</dbReference>
<name>A0A1I4YWR6_9FLAO</name>
<protein>
    <recommendedName>
        <fullName evidence="3">DUF3987 domain-containing protein</fullName>
    </recommendedName>
</protein>